<name>A0A2N5U1D3_9BASI</name>
<dbReference type="Proteomes" id="UP000235388">
    <property type="component" value="Unassembled WGS sequence"/>
</dbReference>
<organism evidence="2 3">
    <name type="scientific">Puccinia coronata f. sp. avenae</name>
    <dbReference type="NCBI Taxonomy" id="200324"/>
    <lineage>
        <taxon>Eukaryota</taxon>
        <taxon>Fungi</taxon>
        <taxon>Dikarya</taxon>
        <taxon>Basidiomycota</taxon>
        <taxon>Pucciniomycotina</taxon>
        <taxon>Pucciniomycetes</taxon>
        <taxon>Pucciniales</taxon>
        <taxon>Pucciniaceae</taxon>
        <taxon>Puccinia</taxon>
    </lineage>
</organism>
<dbReference type="Proteomes" id="UP000235392">
    <property type="component" value="Unassembled WGS sequence"/>
</dbReference>
<proteinExistence type="predicted"/>
<evidence type="ECO:0000313" key="1">
    <source>
        <dbReference type="EMBL" id="PLW14272.1"/>
    </source>
</evidence>
<dbReference type="OrthoDB" id="2504221at2759"/>
<sequence>METRSSIGPCQLVPIFDLKVEILILLAVVTQLANEPKSSCSADHLSSKLVVGGVKQIVPTTTDALRVHPNTYQLDRQTYGQDEEDYEYCRPRGSTIGDCEPDIFGGHRRRGSFGLGGHLGNQGAHNMYGSMYGMGMMGASPREQMMRAQMMRGDLYSMDPMMSRMGMGSGYGDMYGGMGGYGMCGPGSIYGGGMMGRSMMGMGPMGGMGMGMGMYGGGMYGGMYGRPYRMSGLVETPSPHLTRAKTWSAYGRLY</sequence>
<gene>
    <name evidence="2" type="ORF">PCANC_17131</name>
    <name evidence="1" type="ORF">PCASD_21030</name>
</gene>
<comment type="caution">
    <text evidence="2">The sequence shown here is derived from an EMBL/GenBank/DDBJ whole genome shotgun (WGS) entry which is preliminary data.</text>
</comment>
<reference evidence="3 4" key="1">
    <citation type="submission" date="2017-11" db="EMBL/GenBank/DDBJ databases">
        <title>De novo assembly and phasing of dikaryotic genomes from two isolates of Puccinia coronata f. sp. avenae, the causal agent of oat crown rust.</title>
        <authorList>
            <person name="Miller M.E."/>
            <person name="Zhang Y."/>
            <person name="Omidvar V."/>
            <person name="Sperschneider J."/>
            <person name="Schwessinger B."/>
            <person name="Raley C."/>
            <person name="Palmer J.M."/>
            <person name="Garnica D."/>
            <person name="Upadhyaya N."/>
            <person name="Rathjen J."/>
            <person name="Taylor J.M."/>
            <person name="Park R.F."/>
            <person name="Dodds P.N."/>
            <person name="Hirsch C.D."/>
            <person name="Kianian S.F."/>
            <person name="Figueroa M."/>
        </authorList>
    </citation>
    <scope>NUCLEOTIDE SEQUENCE [LARGE SCALE GENOMIC DNA]</scope>
    <source>
        <strain evidence="2">12NC29</strain>
        <strain evidence="1">12SD80</strain>
    </source>
</reference>
<dbReference type="EMBL" id="PGCI01000827">
    <property type="protein sequence ID" value="PLW14272.1"/>
    <property type="molecule type" value="Genomic_DNA"/>
</dbReference>
<accession>A0A2N5U1D3</accession>
<evidence type="ECO:0000313" key="2">
    <source>
        <dbReference type="EMBL" id="PLW31532.1"/>
    </source>
</evidence>
<dbReference type="AlphaFoldDB" id="A0A2N5U1D3"/>
<evidence type="ECO:0000313" key="3">
    <source>
        <dbReference type="Proteomes" id="UP000235388"/>
    </source>
</evidence>
<evidence type="ECO:0000313" key="4">
    <source>
        <dbReference type="Proteomes" id="UP000235392"/>
    </source>
</evidence>
<keyword evidence="3" id="KW-1185">Reference proteome</keyword>
<protein>
    <submittedName>
        <fullName evidence="2">Uncharacterized protein</fullName>
    </submittedName>
</protein>
<dbReference type="EMBL" id="PGCJ01000346">
    <property type="protein sequence ID" value="PLW31532.1"/>
    <property type="molecule type" value="Genomic_DNA"/>
</dbReference>